<protein>
    <submittedName>
        <fullName evidence="2">Uncharacterized protein</fullName>
    </submittedName>
</protein>
<feature type="transmembrane region" description="Helical" evidence="1">
    <location>
        <begin position="56"/>
        <end position="74"/>
    </location>
</feature>
<name>A0A926Y551_9BACT</name>
<accession>A0A926Y551</accession>
<keyword evidence="1" id="KW-1133">Transmembrane helix</keyword>
<dbReference type="EMBL" id="JACWZY010000027">
    <property type="protein sequence ID" value="MBD2704046.1"/>
    <property type="molecule type" value="Genomic_DNA"/>
</dbReference>
<dbReference type="Proteomes" id="UP000598820">
    <property type="component" value="Unassembled WGS sequence"/>
</dbReference>
<evidence type="ECO:0000256" key="1">
    <source>
        <dbReference type="SAM" id="Phobius"/>
    </source>
</evidence>
<evidence type="ECO:0000313" key="2">
    <source>
        <dbReference type="EMBL" id="MBD2704046.1"/>
    </source>
</evidence>
<gene>
    <name evidence="2" type="ORF">IC229_25600</name>
</gene>
<evidence type="ECO:0000313" key="3">
    <source>
        <dbReference type="Proteomes" id="UP000598820"/>
    </source>
</evidence>
<reference evidence="2" key="1">
    <citation type="submission" date="2020-09" db="EMBL/GenBank/DDBJ databases">
        <authorList>
            <person name="Kim M.K."/>
        </authorList>
    </citation>
    <scope>NUCLEOTIDE SEQUENCE</scope>
    <source>
        <strain evidence="2">BT702</strain>
    </source>
</reference>
<organism evidence="2 3">
    <name type="scientific">Spirosoma profusum</name>
    <dbReference type="NCBI Taxonomy" id="2771354"/>
    <lineage>
        <taxon>Bacteria</taxon>
        <taxon>Pseudomonadati</taxon>
        <taxon>Bacteroidota</taxon>
        <taxon>Cytophagia</taxon>
        <taxon>Cytophagales</taxon>
        <taxon>Cytophagaceae</taxon>
        <taxon>Spirosoma</taxon>
    </lineage>
</organism>
<feature type="transmembrane region" description="Helical" evidence="1">
    <location>
        <begin position="101"/>
        <end position="122"/>
    </location>
</feature>
<comment type="caution">
    <text evidence="2">The sequence shown here is derived from an EMBL/GenBank/DDBJ whole genome shotgun (WGS) entry which is preliminary data.</text>
</comment>
<keyword evidence="3" id="KW-1185">Reference proteome</keyword>
<dbReference type="AlphaFoldDB" id="A0A926Y551"/>
<proteinExistence type="predicted"/>
<dbReference type="RefSeq" id="WP_190890318.1">
    <property type="nucleotide sequence ID" value="NZ_JACWZY010000027.1"/>
</dbReference>
<keyword evidence="1" id="KW-0812">Transmembrane</keyword>
<keyword evidence="1" id="KW-0472">Membrane</keyword>
<sequence length="185" mass="20068">MNIDDLSEMAATLFAISLASERIVTIAKTAFPVWLANEKKTGAQEVDLVADKGRRLLILAIAFVSACFTASFLVDSDWGLDDLYGTIVIGSDRAKGLHLNVLLVGLLASGGSSLWSNLLGYTKAVKEVQTQRKASEGLSYRQKASKEGLTTFDSGNAARRPLDRTVMDRMSTLAPPQFDLELSRI</sequence>